<feature type="binding site" evidence="12">
    <location>
        <position position="132"/>
    </location>
    <ligand>
        <name>Fe-coproporphyrin III</name>
        <dbReference type="ChEBI" id="CHEBI:68438"/>
    </ligand>
</feature>
<dbReference type="Proteomes" id="UP000251213">
    <property type="component" value="Unassembled WGS sequence"/>
</dbReference>
<protein>
    <recommendedName>
        <fullName evidence="2 12">Coproheme decarboxylase</fullName>
        <ecNumber evidence="11 12">1.3.98.5</ecNumber>
    </recommendedName>
    <alternativeName>
        <fullName evidence="8 12">Coproheme III oxidative decarboxylase</fullName>
    </alternativeName>
    <alternativeName>
        <fullName evidence="9 12">Hydrogen peroxide-dependent heme synthase</fullName>
    </alternativeName>
</protein>
<comment type="cofactor">
    <cofactor evidence="12">
        <name>Fe-coproporphyrin III</name>
        <dbReference type="ChEBI" id="CHEBI:68438"/>
    </cofactor>
    <text evidence="12">Fe-coproporphyrin III acts as both substrate and redox cofactor.</text>
</comment>
<dbReference type="EMBL" id="QJKK01000002">
    <property type="protein sequence ID" value="RAL26150.1"/>
    <property type="molecule type" value="Genomic_DNA"/>
</dbReference>
<dbReference type="GO" id="GO:0006785">
    <property type="term" value="P:heme B biosynthetic process"/>
    <property type="evidence" value="ECO:0007669"/>
    <property type="project" value="UniProtKB-UniRule"/>
</dbReference>
<dbReference type="SUPFAM" id="SSF54909">
    <property type="entry name" value="Dimeric alpha+beta barrel"/>
    <property type="match status" value="1"/>
</dbReference>
<keyword evidence="5 12" id="KW-0560">Oxidoreductase</keyword>
<dbReference type="RefSeq" id="WP_113657835.1">
    <property type="nucleotide sequence ID" value="NZ_KZ845664.1"/>
</dbReference>
<gene>
    <name evidence="12" type="primary">chdC</name>
    <name evidence="13" type="ORF">DL897_03895</name>
</gene>
<comment type="catalytic activity">
    <reaction evidence="10">
        <text>Fe-coproporphyrin III + 2 H2O2 + 2 H(+) = heme b + 2 CO2 + 4 H2O</text>
        <dbReference type="Rhea" id="RHEA:56516"/>
        <dbReference type="ChEBI" id="CHEBI:15377"/>
        <dbReference type="ChEBI" id="CHEBI:15378"/>
        <dbReference type="ChEBI" id="CHEBI:16240"/>
        <dbReference type="ChEBI" id="CHEBI:16526"/>
        <dbReference type="ChEBI" id="CHEBI:60344"/>
        <dbReference type="ChEBI" id="CHEBI:68438"/>
        <dbReference type="EC" id="1.3.98.5"/>
    </reaction>
    <physiologicalReaction direction="left-to-right" evidence="10">
        <dbReference type="Rhea" id="RHEA:56517"/>
    </physiologicalReaction>
</comment>
<comment type="pathway">
    <text evidence="12">Porphyrin-containing compound metabolism; protoheme biosynthesis.</text>
</comment>
<keyword evidence="4 12" id="KW-0479">Metal-binding</keyword>
<proteinExistence type="inferred from homology"/>
<evidence type="ECO:0000256" key="11">
    <source>
        <dbReference type="ARBA" id="ARBA00050019"/>
    </source>
</evidence>
<dbReference type="PANTHER" id="PTHR36843:SF1">
    <property type="entry name" value="COPROHEME DECARBOXYLASE"/>
    <property type="match status" value="1"/>
</dbReference>
<comment type="similarity">
    <text evidence="1 12">Belongs to the ChdC family. Type 1 subfamily.</text>
</comment>
<evidence type="ECO:0000256" key="10">
    <source>
        <dbReference type="ARBA" id="ARBA00049896"/>
    </source>
</evidence>
<dbReference type="GO" id="GO:0020037">
    <property type="term" value="F:heme binding"/>
    <property type="evidence" value="ECO:0007669"/>
    <property type="project" value="InterPro"/>
</dbReference>
<dbReference type="OrthoDB" id="9773646at2"/>
<evidence type="ECO:0000256" key="4">
    <source>
        <dbReference type="ARBA" id="ARBA00022723"/>
    </source>
</evidence>
<comment type="caution">
    <text evidence="13">The sequence shown here is derived from an EMBL/GenBank/DDBJ whole genome shotgun (WGS) entry which is preliminary data.</text>
</comment>
<sequence>MSHNNVLHTLEGWYALHDFRQIDWALWKEASEEERQAAIDELLGLMKTWTTHEEEKKGSTSLFAMLGHKADLGFIFLRPNLQELNQVKTEFNKTRFADYTIPSTSYVSVIELSNYVNNPGEDPKADPRVQARLYPTLPKTGHVCFYPMNKKREGEDNWYMLPMEKRRELMKSHGMYGRKYAGKVQQMISGSMGMDDWEWGVTLFSQDPLNFKHIVYEMRFDEVSARYGEFGWFIVGNALDEQALIDLLKI</sequence>
<feature type="binding site" evidence="12">
    <location>
        <position position="224"/>
    </location>
    <ligand>
        <name>Fe-coproporphyrin III</name>
        <dbReference type="ChEBI" id="CHEBI:68438"/>
    </ligand>
</feature>
<dbReference type="EC" id="1.3.98.5" evidence="11 12"/>
<dbReference type="AlphaFoldDB" id="A0A364K7G8"/>
<evidence type="ECO:0000256" key="3">
    <source>
        <dbReference type="ARBA" id="ARBA00022617"/>
    </source>
</evidence>
<keyword evidence="14" id="KW-1185">Reference proteome</keyword>
<keyword evidence="3 12" id="KW-0349">Heme</keyword>
<comment type="catalytic activity">
    <reaction evidence="12">
        <text>Fe-coproporphyrin III + H2O2 + H(+) = harderoheme III + CO2 + 2 H2O</text>
        <dbReference type="Rhea" id="RHEA:57940"/>
        <dbReference type="ChEBI" id="CHEBI:15377"/>
        <dbReference type="ChEBI" id="CHEBI:15378"/>
        <dbReference type="ChEBI" id="CHEBI:16240"/>
        <dbReference type="ChEBI" id="CHEBI:16526"/>
        <dbReference type="ChEBI" id="CHEBI:68438"/>
        <dbReference type="ChEBI" id="CHEBI:142463"/>
    </reaction>
</comment>
<organism evidence="13 14">
    <name type="scientific">Thermoflavimicrobium daqui</name>
    <dbReference type="NCBI Taxonomy" id="2137476"/>
    <lineage>
        <taxon>Bacteria</taxon>
        <taxon>Bacillati</taxon>
        <taxon>Bacillota</taxon>
        <taxon>Bacilli</taxon>
        <taxon>Bacillales</taxon>
        <taxon>Thermoactinomycetaceae</taxon>
        <taxon>Thermoflavimicrobium</taxon>
    </lineage>
</organism>
<evidence type="ECO:0000256" key="9">
    <source>
        <dbReference type="ARBA" id="ARBA00030236"/>
    </source>
</evidence>
<reference evidence="13 14" key="1">
    <citation type="submission" date="2018-06" db="EMBL/GenBank/DDBJ databases">
        <title>Thermoflavimicrobium daqus sp. nov., a thermophilic microbe isolated from Moutai-flavour Daqu.</title>
        <authorList>
            <person name="Wang X."/>
            <person name="Zhou H."/>
        </authorList>
    </citation>
    <scope>NUCLEOTIDE SEQUENCE [LARGE SCALE GENOMIC DNA]</scope>
    <source>
        <strain evidence="13 14">FBKL4.011</strain>
    </source>
</reference>
<keyword evidence="6 12" id="KW-0408">Iron</keyword>
<dbReference type="GO" id="GO:0016634">
    <property type="term" value="F:oxidoreductase activity, acting on the CH-CH group of donors, oxygen as acceptor"/>
    <property type="evidence" value="ECO:0007669"/>
    <property type="project" value="UniProtKB-UniRule"/>
</dbReference>
<feature type="active site" evidence="12">
    <location>
        <position position="146"/>
    </location>
</feature>
<keyword evidence="13" id="KW-0575">Peroxidase</keyword>
<dbReference type="InterPro" id="IPR010644">
    <property type="entry name" value="ChdC/CLD"/>
</dbReference>
<dbReference type="HAMAP" id="MF_01442">
    <property type="entry name" value="Coproheme_decarbox_1"/>
    <property type="match status" value="1"/>
</dbReference>
<dbReference type="NCBIfam" id="NF008913">
    <property type="entry name" value="PRK12276.1"/>
    <property type="match status" value="1"/>
</dbReference>
<evidence type="ECO:0000256" key="6">
    <source>
        <dbReference type="ARBA" id="ARBA00023004"/>
    </source>
</evidence>
<feature type="binding site" description="axial binding residue" evidence="12">
    <location>
        <position position="173"/>
    </location>
    <ligand>
        <name>Fe-coproporphyrin III</name>
        <dbReference type="ChEBI" id="CHEBI:68438"/>
    </ligand>
    <ligandPart>
        <name>Fe</name>
        <dbReference type="ChEBI" id="CHEBI:18248"/>
    </ligandPart>
</feature>
<accession>A0A364K7G8</accession>
<evidence type="ECO:0000313" key="14">
    <source>
        <dbReference type="Proteomes" id="UP000251213"/>
    </source>
</evidence>
<feature type="binding site" evidence="12">
    <location>
        <position position="186"/>
    </location>
    <ligand>
        <name>Fe-coproporphyrin III</name>
        <dbReference type="ChEBI" id="CHEBI:68438"/>
    </ligand>
</feature>
<evidence type="ECO:0000256" key="12">
    <source>
        <dbReference type="HAMAP-Rule" id="MF_01442"/>
    </source>
</evidence>
<evidence type="ECO:0000256" key="2">
    <source>
        <dbReference type="ARBA" id="ARBA00014413"/>
    </source>
</evidence>
<evidence type="ECO:0000256" key="7">
    <source>
        <dbReference type="ARBA" id="ARBA00023133"/>
    </source>
</evidence>
<dbReference type="GO" id="GO:0004601">
    <property type="term" value="F:peroxidase activity"/>
    <property type="evidence" value="ECO:0007669"/>
    <property type="project" value="UniProtKB-KW"/>
</dbReference>
<dbReference type="Pfam" id="PF06778">
    <property type="entry name" value="Chlor_dismutase"/>
    <property type="match status" value="1"/>
</dbReference>
<evidence type="ECO:0000256" key="1">
    <source>
        <dbReference type="ARBA" id="ARBA00009276"/>
    </source>
</evidence>
<keyword evidence="7 12" id="KW-0350">Heme biosynthesis</keyword>
<name>A0A364K7G8_9BACL</name>
<dbReference type="InterPro" id="IPR031332">
    <property type="entry name" value="CHDC"/>
</dbReference>
<evidence type="ECO:0000313" key="13">
    <source>
        <dbReference type="EMBL" id="RAL26150.1"/>
    </source>
</evidence>
<evidence type="ECO:0000256" key="5">
    <source>
        <dbReference type="ARBA" id="ARBA00023002"/>
    </source>
</evidence>
<dbReference type="GO" id="GO:0046872">
    <property type="term" value="F:metal ion binding"/>
    <property type="evidence" value="ECO:0007669"/>
    <property type="project" value="UniProtKB-KW"/>
</dbReference>
<feature type="binding site" evidence="12">
    <location>
        <begin position="146"/>
        <end position="150"/>
    </location>
    <ligand>
        <name>Fe-coproporphyrin III</name>
        <dbReference type="ChEBI" id="CHEBI:68438"/>
    </ligand>
</feature>
<comment type="catalytic activity">
    <reaction evidence="12">
        <text>harderoheme III + H2O2 + H(+) = heme b + CO2 + 2 H2O</text>
        <dbReference type="Rhea" id="RHEA:57944"/>
        <dbReference type="ChEBI" id="CHEBI:15377"/>
        <dbReference type="ChEBI" id="CHEBI:15378"/>
        <dbReference type="ChEBI" id="CHEBI:16240"/>
        <dbReference type="ChEBI" id="CHEBI:16526"/>
        <dbReference type="ChEBI" id="CHEBI:60344"/>
        <dbReference type="ChEBI" id="CHEBI:142463"/>
    </reaction>
</comment>
<dbReference type="InterPro" id="IPR011008">
    <property type="entry name" value="Dimeric_a/b-barrel"/>
</dbReference>
<reference evidence="13 14" key="2">
    <citation type="submission" date="2018-06" db="EMBL/GenBank/DDBJ databases">
        <authorList>
            <person name="Zhirakovskaya E."/>
        </authorList>
    </citation>
    <scope>NUCLEOTIDE SEQUENCE [LARGE SCALE GENOMIC DNA]</scope>
    <source>
        <strain evidence="13 14">FBKL4.011</strain>
    </source>
</reference>
<comment type="function">
    <text evidence="12">Involved in coproporphyrin-dependent heme b biosynthesis. Catalyzes the decarboxylation of Fe-coproporphyrin III (coproheme) to heme b (protoheme IX), the last step of the pathway. The reaction occurs in a stepwise manner with a three-propionate intermediate.</text>
</comment>
<evidence type="ECO:0000256" key="8">
    <source>
        <dbReference type="ARBA" id="ARBA00029882"/>
    </source>
</evidence>
<dbReference type="PANTHER" id="PTHR36843">
    <property type="entry name" value="HEME-DEPENDENT PEROXIDASE YWFI-RELATED"/>
    <property type="match status" value="1"/>
</dbReference>
<dbReference type="Gene3D" id="3.30.70.1030">
    <property type="entry name" value="Apc35880, domain 1"/>
    <property type="match status" value="2"/>
</dbReference>